<comment type="caution">
    <text evidence="1">The sequence shown here is derived from an EMBL/GenBank/DDBJ whole genome shotgun (WGS) entry which is preliminary data.</text>
</comment>
<organism evidence="1 2">
    <name type="scientific">Trifolium pratense</name>
    <name type="common">Red clover</name>
    <dbReference type="NCBI Taxonomy" id="57577"/>
    <lineage>
        <taxon>Eukaryota</taxon>
        <taxon>Viridiplantae</taxon>
        <taxon>Streptophyta</taxon>
        <taxon>Embryophyta</taxon>
        <taxon>Tracheophyta</taxon>
        <taxon>Spermatophyta</taxon>
        <taxon>Magnoliopsida</taxon>
        <taxon>eudicotyledons</taxon>
        <taxon>Gunneridae</taxon>
        <taxon>Pentapetalae</taxon>
        <taxon>rosids</taxon>
        <taxon>fabids</taxon>
        <taxon>Fabales</taxon>
        <taxon>Fabaceae</taxon>
        <taxon>Papilionoideae</taxon>
        <taxon>50 kb inversion clade</taxon>
        <taxon>NPAAA clade</taxon>
        <taxon>Hologalegina</taxon>
        <taxon>IRL clade</taxon>
        <taxon>Trifolieae</taxon>
        <taxon>Trifolium</taxon>
    </lineage>
</organism>
<sequence>MPPSVQRESEISSKERWKARYATTSGTEGVREYVYAPDCVYAPVPAYNNNLIFSTMEYRTIEGGF</sequence>
<reference evidence="1 2" key="2">
    <citation type="journal article" date="2017" name="Front. Plant Sci.">
        <title>Gene Classification and Mining of Molecular Markers Useful in Red Clover (Trifolium pratense) Breeding.</title>
        <authorList>
            <person name="Istvanek J."/>
            <person name="Dluhosova J."/>
            <person name="Dluhos P."/>
            <person name="Patkova L."/>
            <person name="Nedelnik J."/>
            <person name="Repkova J."/>
        </authorList>
    </citation>
    <scope>NUCLEOTIDE SEQUENCE [LARGE SCALE GENOMIC DNA]</scope>
    <source>
        <strain evidence="2">cv. Tatra</strain>
        <tissue evidence="1">Young leaves</tissue>
    </source>
</reference>
<gene>
    <name evidence="1" type="ORF">L195_g050688</name>
</gene>
<dbReference type="EMBL" id="ASHM01077611">
    <property type="protein sequence ID" value="PNX58000.1"/>
    <property type="molecule type" value="Genomic_DNA"/>
</dbReference>
<dbReference type="Proteomes" id="UP000236291">
    <property type="component" value="Unassembled WGS sequence"/>
</dbReference>
<name>A0A2K3JVG2_TRIPR</name>
<accession>A0A2K3JVG2</accession>
<proteinExistence type="predicted"/>
<evidence type="ECO:0000313" key="1">
    <source>
        <dbReference type="EMBL" id="PNX58000.1"/>
    </source>
</evidence>
<dbReference type="AlphaFoldDB" id="A0A2K3JVG2"/>
<protein>
    <submittedName>
        <fullName evidence="1">Uncharacterized protein</fullName>
    </submittedName>
</protein>
<reference evidence="1 2" key="1">
    <citation type="journal article" date="2014" name="Am. J. Bot.">
        <title>Genome assembly and annotation for red clover (Trifolium pratense; Fabaceae).</title>
        <authorList>
            <person name="Istvanek J."/>
            <person name="Jaros M."/>
            <person name="Krenek A."/>
            <person name="Repkova J."/>
        </authorList>
    </citation>
    <scope>NUCLEOTIDE SEQUENCE [LARGE SCALE GENOMIC DNA]</scope>
    <source>
        <strain evidence="2">cv. Tatra</strain>
        <tissue evidence="1">Young leaves</tissue>
    </source>
</reference>
<evidence type="ECO:0000313" key="2">
    <source>
        <dbReference type="Proteomes" id="UP000236291"/>
    </source>
</evidence>